<dbReference type="Gene3D" id="1.20.81.30">
    <property type="entry name" value="Type II secretion system (T2SS), domain F"/>
    <property type="match status" value="2"/>
</dbReference>
<dbReference type="HOGENOM" id="CLU_879161_0_0_3"/>
<dbReference type="InterPro" id="IPR018076">
    <property type="entry name" value="T2SS_GspF_dom"/>
</dbReference>
<comment type="subcellular location">
    <subcellularLocation>
        <location evidence="1">Cell membrane</location>
        <topology evidence="1">Multi-pass membrane protein</topology>
    </subcellularLocation>
</comment>
<dbReference type="PANTHER" id="PTHR30012">
    <property type="entry name" value="GENERAL SECRETION PATHWAY PROTEIN"/>
    <property type="match status" value="1"/>
</dbReference>
<gene>
    <name evidence="9" type="ORF">Mic7113_5644</name>
</gene>
<dbReference type="Proteomes" id="UP000010471">
    <property type="component" value="Chromosome"/>
</dbReference>
<evidence type="ECO:0000256" key="4">
    <source>
        <dbReference type="ARBA" id="ARBA00022692"/>
    </source>
</evidence>
<evidence type="ECO:0000256" key="2">
    <source>
        <dbReference type="ARBA" id="ARBA00005745"/>
    </source>
</evidence>
<feature type="transmembrane region" description="Helical" evidence="7">
    <location>
        <begin position="113"/>
        <end position="132"/>
    </location>
</feature>
<dbReference type="PANTHER" id="PTHR30012:SF0">
    <property type="entry name" value="TYPE II SECRETION SYSTEM PROTEIN F-RELATED"/>
    <property type="match status" value="1"/>
</dbReference>
<evidence type="ECO:0000256" key="1">
    <source>
        <dbReference type="ARBA" id="ARBA00004651"/>
    </source>
</evidence>
<keyword evidence="6 7" id="KW-0472">Membrane</keyword>
<keyword evidence="5 7" id="KW-1133">Transmembrane helix</keyword>
<evidence type="ECO:0000256" key="7">
    <source>
        <dbReference type="SAM" id="Phobius"/>
    </source>
</evidence>
<keyword evidence="3" id="KW-1003">Cell membrane</keyword>
<protein>
    <submittedName>
        <fullName evidence="9">Type II secretory pathway, component PulF</fullName>
    </submittedName>
</protein>
<feature type="domain" description="Type II secretion system protein GspF" evidence="8">
    <location>
        <begin position="15"/>
        <end position="132"/>
    </location>
</feature>
<evidence type="ECO:0000256" key="6">
    <source>
        <dbReference type="ARBA" id="ARBA00023136"/>
    </source>
</evidence>
<dbReference type="AlphaFoldDB" id="K9WP04"/>
<evidence type="ECO:0000256" key="3">
    <source>
        <dbReference type="ARBA" id="ARBA00022475"/>
    </source>
</evidence>
<dbReference type="EMBL" id="CP003630">
    <property type="protein sequence ID" value="AFZ21272.1"/>
    <property type="molecule type" value="Genomic_DNA"/>
</dbReference>
<feature type="transmembrane region" description="Helical" evidence="7">
    <location>
        <begin position="144"/>
        <end position="162"/>
    </location>
</feature>
<evidence type="ECO:0000313" key="9">
    <source>
        <dbReference type="EMBL" id="AFZ21272.1"/>
    </source>
</evidence>
<evidence type="ECO:0000259" key="8">
    <source>
        <dbReference type="Pfam" id="PF00482"/>
    </source>
</evidence>
<comment type="similarity">
    <text evidence="2">Belongs to the GSP F family.</text>
</comment>
<dbReference type="InterPro" id="IPR042094">
    <property type="entry name" value="T2SS_GspF_sf"/>
</dbReference>
<keyword evidence="10" id="KW-1185">Reference proteome</keyword>
<dbReference type="GO" id="GO:0005886">
    <property type="term" value="C:plasma membrane"/>
    <property type="evidence" value="ECO:0007669"/>
    <property type="project" value="UniProtKB-SubCell"/>
</dbReference>
<dbReference type="RefSeq" id="WP_015185405.1">
    <property type="nucleotide sequence ID" value="NC_019738.1"/>
</dbReference>
<accession>K9WP04</accession>
<feature type="transmembrane region" description="Helical" evidence="7">
    <location>
        <begin position="292"/>
        <end position="313"/>
    </location>
</feature>
<sequence>MALPNRLTLQQKAQFFYQLASALNSGMNVQQSLTLMRQNGHPSFQRYLQQVIIALDTGQELASALAVDSGYFDSWTISLIRLAEYSGSLAQTCQQLAIAAEAQTRRKRLGRSVRFSVISTIWSLLILSAAILNPNATGLLRLEFWLRSLAIALLLWGISFFLSRYSSQGSRQLALKLPILGKLVQARSLLDLAQLRLPLSCGVPPLTAVELLKEHLPDPIMRANLTRAARLIRMGQPLSVSLEGKVPPTALEMIRTGEAIGNLDTALENVAQYYETELEQGLKLLQASLRPLSFVAIASLVAVVGIRSLTVLLDSLPG</sequence>
<dbReference type="KEGG" id="mic:Mic7113_5644"/>
<dbReference type="STRING" id="1173027.Mic7113_5644"/>
<keyword evidence="4 7" id="KW-0812">Transmembrane</keyword>
<dbReference type="Pfam" id="PF00482">
    <property type="entry name" value="T2SSF"/>
    <property type="match status" value="2"/>
</dbReference>
<organism evidence="9 10">
    <name type="scientific">Allocoleopsis franciscana PCC 7113</name>
    <dbReference type="NCBI Taxonomy" id="1173027"/>
    <lineage>
        <taxon>Bacteria</taxon>
        <taxon>Bacillati</taxon>
        <taxon>Cyanobacteriota</taxon>
        <taxon>Cyanophyceae</taxon>
        <taxon>Coleofasciculales</taxon>
        <taxon>Coleofasciculaceae</taxon>
        <taxon>Allocoleopsis</taxon>
        <taxon>Allocoleopsis franciscana</taxon>
    </lineage>
</organism>
<reference evidence="9 10" key="1">
    <citation type="submission" date="2012-06" db="EMBL/GenBank/DDBJ databases">
        <title>Finished chromosome of genome of Microcoleus sp. PCC 7113.</title>
        <authorList>
            <consortium name="US DOE Joint Genome Institute"/>
            <person name="Gugger M."/>
            <person name="Coursin T."/>
            <person name="Rippka R."/>
            <person name="Tandeau De Marsac N."/>
            <person name="Huntemann M."/>
            <person name="Wei C.-L."/>
            <person name="Han J."/>
            <person name="Detter J.C."/>
            <person name="Han C."/>
            <person name="Tapia R."/>
            <person name="Chen A."/>
            <person name="Kyrpides N."/>
            <person name="Mavromatis K."/>
            <person name="Markowitz V."/>
            <person name="Szeto E."/>
            <person name="Ivanova N."/>
            <person name="Pagani I."/>
            <person name="Pati A."/>
            <person name="Goodwin L."/>
            <person name="Nordberg H.P."/>
            <person name="Cantor M.N."/>
            <person name="Hua S.X."/>
            <person name="Woyke T."/>
            <person name="Kerfeld C.A."/>
        </authorList>
    </citation>
    <scope>NUCLEOTIDE SEQUENCE [LARGE SCALE GENOMIC DNA]</scope>
    <source>
        <strain evidence="9 10">PCC 7113</strain>
    </source>
</reference>
<evidence type="ECO:0000313" key="10">
    <source>
        <dbReference type="Proteomes" id="UP000010471"/>
    </source>
</evidence>
<dbReference type="eggNOG" id="COG1459">
    <property type="taxonomic scope" value="Bacteria"/>
</dbReference>
<evidence type="ECO:0000256" key="5">
    <source>
        <dbReference type="ARBA" id="ARBA00022989"/>
    </source>
</evidence>
<feature type="domain" description="Type II secretion system protein GspF" evidence="8">
    <location>
        <begin position="194"/>
        <end position="304"/>
    </location>
</feature>
<name>K9WP04_9CYAN</name>
<dbReference type="InterPro" id="IPR003004">
    <property type="entry name" value="GspF/PilC"/>
</dbReference>
<proteinExistence type="inferred from homology"/>